<evidence type="ECO:0000256" key="4">
    <source>
        <dbReference type="ARBA" id="ARBA00022989"/>
    </source>
</evidence>
<dbReference type="STRING" id="252740.A0A423WNS6"/>
<keyword evidence="5 7" id="KW-0472">Membrane</keyword>
<feature type="transmembrane region" description="Helical" evidence="7">
    <location>
        <begin position="338"/>
        <end position="358"/>
    </location>
</feature>
<name>A0A423WNS6_CYTCH</name>
<dbReference type="InterPro" id="IPR036259">
    <property type="entry name" value="MFS_trans_sf"/>
</dbReference>
<feature type="transmembrane region" description="Helical" evidence="7">
    <location>
        <begin position="237"/>
        <end position="257"/>
    </location>
</feature>
<evidence type="ECO:0000313" key="10">
    <source>
        <dbReference type="Proteomes" id="UP000284375"/>
    </source>
</evidence>
<feature type="transmembrane region" description="Helical" evidence="7">
    <location>
        <begin position="174"/>
        <end position="197"/>
    </location>
</feature>
<keyword evidence="3 7" id="KW-0812">Transmembrane</keyword>
<dbReference type="PROSITE" id="PS50850">
    <property type="entry name" value="MFS"/>
    <property type="match status" value="1"/>
</dbReference>
<evidence type="ECO:0000256" key="3">
    <source>
        <dbReference type="ARBA" id="ARBA00022692"/>
    </source>
</evidence>
<dbReference type="CDD" id="cd17323">
    <property type="entry name" value="MFS_Tpo1_MDR_like"/>
    <property type="match status" value="1"/>
</dbReference>
<gene>
    <name evidence="9" type="ORF">VSDG_00618</name>
</gene>
<keyword evidence="10" id="KW-1185">Reference proteome</keyword>
<evidence type="ECO:0000256" key="5">
    <source>
        <dbReference type="ARBA" id="ARBA00023136"/>
    </source>
</evidence>
<comment type="caution">
    <text evidence="9">The sequence shown here is derived from an EMBL/GenBank/DDBJ whole genome shotgun (WGS) entry which is preliminary data.</text>
</comment>
<feature type="transmembrane region" description="Helical" evidence="7">
    <location>
        <begin position="84"/>
        <end position="104"/>
    </location>
</feature>
<feature type="compositionally biased region" description="Basic and acidic residues" evidence="6">
    <location>
        <begin position="1"/>
        <end position="10"/>
    </location>
</feature>
<dbReference type="PANTHER" id="PTHR23502">
    <property type="entry name" value="MAJOR FACILITATOR SUPERFAMILY"/>
    <property type="match status" value="1"/>
</dbReference>
<sequence length="586" mass="64034">MEFHDPEKDTSIVSQTLPGAVDSQAIAGQGPSAEHGHVHSSDDGPTDAEHTEDAAPDTEPDPEALTRAPSGPVYSAFSPGMKRWIITVVTFTSFISPMTANIYFPALNPIAKDLGVSVTLINLTLTTYMILQGIAPTLFGDFGDMAGRRPAFIIAVLIYIVANLGLALQDSYAALMVLRMIQSGGSSGTLALGYAVVADIATSSERGKYMGVVGAGINVGPSLSPVLGGILSQYLGWRAIFWFCFIFSFAVLVPYALTVPETCRLIVGNGSIKPTDWKNMTVIDLVRSKLARRTQRKNDEQGGARQDEMDGTGEIRPKLKLRFPNPLRALAIACDKGVGLIIFYNSLLYLVFIISVATLSTQFKNIYHYNELQIGLCYLPYGAGCFAAAIGQGYMLDWNYRRVARNIGFSIDKKRGDDLSTFPIEMARIQPLYFFVSVGLVATVLYGWILELRTSVAAPLCMHFVIGLCITGSFGILNTLIVDLSPEAPATAVAANNFVRCEMGAAATAVIEIMIGAMGTGWCFTFFALLPVVFMPVLWAETKYGVRWREEKRARREVRKAEKERRVAEKRELRERKESEKVNPGG</sequence>
<protein>
    <recommendedName>
        <fullName evidence="8">Major facilitator superfamily (MFS) profile domain-containing protein</fullName>
    </recommendedName>
</protein>
<dbReference type="EMBL" id="LJZO01000001">
    <property type="protein sequence ID" value="ROW05107.1"/>
    <property type="molecule type" value="Genomic_DNA"/>
</dbReference>
<evidence type="ECO:0000256" key="2">
    <source>
        <dbReference type="ARBA" id="ARBA00022448"/>
    </source>
</evidence>
<dbReference type="GO" id="GO:0005886">
    <property type="term" value="C:plasma membrane"/>
    <property type="evidence" value="ECO:0007669"/>
    <property type="project" value="TreeGrafter"/>
</dbReference>
<feature type="transmembrane region" description="Helical" evidence="7">
    <location>
        <begin position="456"/>
        <end position="477"/>
    </location>
</feature>
<keyword evidence="4 7" id="KW-1133">Transmembrane helix</keyword>
<dbReference type="InterPro" id="IPR011701">
    <property type="entry name" value="MFS"/>
</dbReference>
<evidence type="ECO:0000313" key="9">
    <source>
        <dbReference type="EMBL" id="ROW05107.1"/>
    </source>
</evidence>
<evidence type="ECO:0000256" key="6">
    <source>
        <dbReference type="SAM" id="MobiDB-lite"/>
    </source>
</evidence>
<feature type="domain" description="Major facilitator superfamily (MFS) profile" evidence="8">
    <location>
        <begin position="85"/>
        <end position="543"/>
    </location>
</feature>
<dbReference type="SUPFAM" id="SSF103473">
    <property type="entry name" value="MFS general substrate transporter"/>
    <property type="match status" value="1"/>
</dbReference>
<organism evidence="9 10">
    <name type="scientific">Cytospora chrysosperma</name>
    <name type="common">Cytospora canker fungus</name>
    <name type="synonym">Sphaeria chrysosperma</name>
    <dbReference type="NCBI Taxonomy" id="252740"/>
    <lineage>
        <taxon>Eukaryota</taxon>
        <taxon>Fungi</taxon>
        <taxon>Dikarya</taxon>
        <taxon>Ascomycota</taxon>
        <taxon>Pezizomycotina</taxon>
        <taxon>Sordariomycetes</taxon>
        <taxon>Sordariomycetidae</taxon>
        <taxon>Diaporthales</taxon>
        <taxon>Cytosporaceae</taxon>
        <taxon>Cytospora</taxon>
    </lineage>
</organism>
<dbReference type="AlphaFoldDB" id="A0A423WNS6"/>
<reference evidence="9 10" key="1">
    <citation type="submission" date="2015-09" db="EMBL/GenBank/DDBJ databases">
        <title>Host preference determinants of Valsa canker pathogens revealed by comparative genomics.</title>
        <authorList>
            <person name="Yin Z."/>
            <person name="Huang L."/>
        </authorList>
    </citation>
    <scope>NUCLEOTIDE SEQUENCE [LARGE SCALE GENOMIC DNA]</scope>
    <source>
        <strain evidence="9 10">YSFL</strain>
    </source>
</reference>
<evidence type="ECO:0000256" key="1">
    <source>
        <dbReference type="ARBA" id="ARBA00004141"/>
    </source>
</evidence>
<feature type="compositionally biased region" description="Basic and acidic residues" evidence="6">
    <location>
        <begin position="34"/>
        <end position="53"/>
    </location>
</feature>
<accession>A0A423WNS6</accession>
<dbReference type="PRINTS" id="PR01036">
    <property type="entry name" value="TCRTETB"/>
</dbReference>
<feature type="region of interest" description="Disordered" evidence="6">
    <location>
        <begin position="557"/>
        <end position="586"/>
    </location>
</feature>
<feature type="transmembrane region" description="Helical" evidence="7">
    <location>
        <begin position="432"/>
        <end position="450"/>
    </location>
</feature>
<feature type="transmembrane region" description="Helical" evidence="7">
    <location>
        <begin position="151"/>
        <end position="168"/>
    </location>
</feature>
<dbReference type="InterPro" id="IPR020846">
    <property type="entry name" value="MFS_dom"/>
</dbReference>
<feature type="region of interest" description="Disordered" evidence="6">
    <location>
        <begin position="1"/>
        <end position="69"/>
    </location>
</feature>
<evidence type="ECO:0000259" key="8">
    <source>
        <dbReference type="PROSITE" id="PS50850"/>
    </source>
</evidence>
<dbReference type="GO" id="GO:0022857">
    <property type="term" value="F:transmembrane transporter activity"/>
    <property type="evidence" value="ECO:0007669"/>
    <property type="project" value="InterPro"/>
</dbReference>
<keyword evidence="2" id="KW-0813">Transport</keyword>
<dbReference type="Gene3D" id="1.20.1250.20">
    <property type="entry name" value="MFS general substrate transporter like domains"/>
    <property type="match status" value="1"/>
</dbReference>
<feature type="transmembrane region" description="Helical" evidence="7">
    <location>
        <begin position="116"/>
        <end position="139"/>
    </location>
</feature>
<dbReference type="FunFam" id="1.20.1720.10:FF:000009">
    <property type="entry name" value="MFS multidrug transporter"/>
    <property type="match status" value="1"/>
</dbReference>
<dbReference type="OrthoDB" id="440553at2759"/>
<feature type="transmembrane region" description="Helical" evidence="7">
    <location>
        <begin position="524"/>
        <end position="546"/>
    </location>
</feature>
<dbReference type="PANTHER" id="PTHR23502:SF51">
    <property type="entry name" value="QUINIDINE RESISTANCE PROTEIN 1-RELATED"/>
    <property type="match status" value="1"/>
</dbReference>
<evidence type="ECO:0000256" key="7">
    <source>
        <dbReference type="SAM" id="Phobius"/>
    </source>
</evidence>
<feature type="transmembrane region" description="Helical" evidence="7">
    <location>
        <begin position="378"/>
        <end position="396"/>
    </location>
</feature>
<dbReference type="Pfam" id="PF07690">
    <property type="entry name" value="MFS_1"/>
    <property type="match status" value="1"/>
</dbReference>
<proteinExistence type="predicted"/>
<dbReference type="Proteomes" id="UP000284375">
    <property type="component" value="Unassembled WGS sequence"/>
</dbReference>
<comment type="subcellular location">
    <subcellularLocation>
        <location evidence="1">Membrane</location>
        <topology evidence="1">Multi-pass membrane protein</topology>
    </subcellularLocation>
</comment>